<proteinExistence type="predicted"/>
<keyword evidence="3" id="KW-1185">Reference proteome</keyword>
<protein>
    <submittedName>
        <fullName evidence="2">Uncharacterized protein</fullName>
    </submittedName>
</protein>
<reference evidence="3" key="1">
    <citation type="journal article" date="2019" name="Int. J. Syst. Evol. Microbiol.">
        <title>The Global Catalogue of Microorganisms (GCM) 10K type strain sequencing project: providing services to taxonomists for standard genome sequencing and annotation.</title>
        <authorList>
            <consortium name="The Broad Institute Genomics Platform"/>
            <consortium name="The Broad Institute Genome Sequencing Center for Infectious Disease"/>
            <person name="Wu L."/>
            <person name="Ma J."/>
        </authorList>
    </citation>
    <scope>NUCLEOTIDE SEQUENCE [LARGE SCALE GENOMIC DNA]</scope>
    <source>
        <strain evidence="3">XZYJ18</strain>
    </source>
</reference>
<feature type="region of interest" description="Disordered" evidence="1">
    <location>
        <begin position="1"/>
        <end position="25"/>
    </location>
</feature>
<dbReference type="Proteomes" id="UP001596175">
    <property type="component" value="Unassembled WGS sequence"/>
</dbReference>
<evidence type="ECO:0000313" key="2">
    <source>
        <dbReference type="EMBL" id="MFC5141357.1"/>
    </source>
</evidence>
<evidence type="ECO:0000313" key="3">
    <source>
        <dbReference type="Proteomes" id="UP001596175"/>
    </source>
</evidence>
<name>A0ABV9ZK13_9PSEU</name>
<organism evidence="2 3">
    <name type="scientific">Actinomycetospora rhizophila</name>
    <dbReference type="NCBI Taxonomy" id="1416876"/>
    <lineage>
        <taxon>Bacteria</taxon>
        <taxon>Bacillati</taxon>
        <taxon>Actinomycetota</taxon>
        <taxon>Actinomycetes</taxon>
        <taxon>Pseudonocardiales</taxon>
        <taxon>Pseudonocardiaceae</taxon>
        <taxon>Actinomycetospora</taxon>
    </lineage>
</organism>
<dbReference type="EMBL" id="JBHSKG010000015">
    <property type="protein sequence ID" value="MFC5141357.1"/>
    <property type="molecule type" value="Genomic_DNA"/>
</dbReference>
<dbReference type="RefSeq" id="WP_378023511.1">
    <property type="nucleotide sequence ID" value="NZ_JBHSKG010000015.1"/>
</dbReference>
<accession>A0ABV9ZK13</accession>
<sequence>MELGTHVTGPTGCAGSSSPADAEQVRAGSAAALLAPARDRAVPR</sequence>
<gene>
    <name evidence="2" type="ORF">ACFPK1_24175</name>
</gene>
<comment type="caution">
    <text evidence="2">The sequence shown here is derived from an EMBL/GenBank/DDBJ whole genome shotgun (WGS) entry which is preliminary data.</text>
</comment>
<evidence type="ECO:0000256" key="1">
    <source>
        <dbReference type="SAM" id="MobiDB-lite"/>
    </source>
</evidence>